<dbReference type="HOGENOM" id="CLU_022618_1_0_1"/>
<feature type="domain" description="Peptidase S54 rhomboid" evidence="11">
    <location>
        <begin position="192"/>
        <end position="329"/>
    </location>
</feature>
<evidence type="ECO:0000256" key="1">
    <source>
        <dbReference type="ARBA" id="ARBA00000156"/>
    </source>
</evidence>
<comment type="subcellular location">
    <subcellularLocation>
        <location evidence="2 10">Membrane</location>
        <topology evidence="2 10">Multi-pass membrane protein</topology>
    </subcellularLocation>
</comment>
<keyword evidence="9 10" id="KW-0472">Membrane</keyword>
<evidence type="ECO:0000259" key="11">
    <source>
        <dbReference type="Pfam" id="PF01694"/>
    </source>
</evidence>
<evidence type="ECO:0000256" key="10">
    <source>
        <dbReference type="RuleBase" id="RU362115"/>
    </source>
</evidence>
<evidence type="ECO:0000313" key="13">
    <source>
        <dbReference type="Proteomes" id="UP000054279"/>
    </source>
</evidence>
<sequence>MIVTDNKDYYDEEHYYAQDKQLPLVDNAAGFGRSVSPAGFQTLDYSDPVKDVPVQQKPRSLLSRVLGRDDGKYPLEQRIENKRRGIGRQRRPYLVWALTAVMISVFIYESVVNWQAQRTPFSFKPTVNPMLGPSSSALIHVGARFVPCMKPIEGVPLNFALPCLNNTANPPTIACSLSDVCGFGGFKGDEPDQWFRFFTPIFLHAGLIHLALNMIAHFVISAHAERELGSVAFFILYFSAGVFGNVLGANFAILGSASTGASGAIFGTVAVEWIDLAFHWKIVERPVRRLVFLIIDIVIGVAIGYIPYVDNFAHLGGLFMGLFVATIFFPVISRTKRHKIITLIVRIAAIPIPIILFVVLTRNFYTGNPYSACSFCRYLSCFPTSSNNYCHDSGLIINGTQLNT</sequence>
<dbReference type="GO" id="GO:0004252">
    <property type="term" value="F:serine-type endopeptidase activity"/>
    <property type="evidence" value="ECO:0007669"/>
    <property type="project" value="InterPro"/>
</dbReference>
<dbReference type="GO" id="GO:0006508">
    <property type="term" value="P:proteolysis"/>
    <property type="evidence" value="ECO:0007669"/>
    <property type="project" value="UniProtKB-KW"/>
</dbReference>
<dbReference type="OrthoDB" id="2146116at2759"/>
<evidence type="ECO:0000256" key="9">
    <source>
        <dbReference type="ARBA" id="ARBA00023136"/>
    </source>
</evidence>
<evidence type="ECO:0000256" key="6">
    <source>
        <dbReference type="ARBA" id="ARBA00022801"/>
    </source>
</evidence>
<feature type="transmembrane region" description="Helical" evidence="10">
    <location>
        <begin position="260"/>
        <end position="278"/>
    </location>
</feature>
<gene>
    <name evidence="12" type="ORF">M422DRAFT_29657</name>
</gene>
<dbReference type="GO" id="GO:0016020">
    <property type="term" value="C:membrane"/>
    <property type="evidence" value="ECO:0007669"/>
    <property type="project" value="UniProtKB-SubCell"/>
</dbReference>
<evidence type="ECO:0000256" key="7">
    <source>
        <dbReference type="ARBA" id="ARBA00022825"/>
    </source>
</evidence>
<dbReference type="PANTHER" id="PTHR22936:SF69">
    <property type="entry name" value="RHOMBOID-LIKE PROTEIN"/>
    <property type="match status" value="1"/>
</dbReference>
<feature type="transmembrane region" description="Helical" evidence="10">
    <location>
        <begin position="290"/>
        <end position="306"/>
    </location>
</feature>
<feature type="transmembrane region" description="Helical" evidence="10">
    <location>
        <begin position="93"/>
        <end position="111"/>
    </location>
</feature>
<evidence type="ECO:0000256" key="5">
    <source>
        <dbReference type="ARBA" id="ARBA00022692"/>
    </source>
</evidence>
<keyword evidence="7 10" id="KW-0720">Serine protease</keyword>
<evidence type="ECO:0000256" key="3">
    <source>
        <dbReference type="ARBA" id="ARBA00009045"/>
    </source>
</evidence>
<comment type="function">
    <text evidence="10">Serine protease involved in intramembrane proteolysis.</text>
</comment>
<dbReference type="Proteomes" id="UP000054279">
    <property type="component" value="Unassembled WGS sequence"/>
</dbReference>
<feature type="transmembrane region" description="Helical" evidence="10">
    <location>
        <begin position="312"/>
        <end position="331"/>
    </location>
</feature>
<feature type="transmembrane region" description="Helical" evidence="10">
    <location>
        <begin position="343"/>
        <end position="365"/>
    </location>
</feature>
<reference evidence="12 13" key="1">
    <citation type="submission" date="2014-06" db="EMBL/GenBank/DDBJ databases">
        <title>Evolutionary Origins and Diversification of the Mycorrhizal Mutualists.</title>
        <authorList>
            <consortium name="DOE Joint Genome Institute"/>
            <consortium name="Mycorrhizal Genomics Consortium"/>
            <person name="Kohler A."/>
            <person name="Kuo A."/>
            <person name="Nagy L.G."/>
            <person name="Floudas D."/>
            <person name="Copeland A."/>
            <person name="Barry K.W."/>
            <person name="Cichocki N."/>
            <person name="Veneault-Fourrey C."/>
            <person name="LaButti K."/>
            <person name="Lindquist E.A."/>
            <person name="Lipzen A."/>
            <person name="Lundell T."/>
            <person name="Morin E."/>
            <person name="Murat C."/>
            <person name="Riley R."/>
            <person name="Ohm R."/>
            <person name="Sun H."/>
            <person name="Tunlid A."/>
            <person name="Henrissat B."/>
            <person name="Grigoriev I.V."/>
            <person name="Hibbett D.S."/>
            <person name="Martin F."/>
        </authorList>
    </citation>
    <scope>NUCLEOTIDE SEQUENCE [LARGE SCALE GENOMIC DNA]</scope>
    <source>
        <strain evidence="12 13">SS14</strain>
    </source>
</reference>
<dbReference type="Gene3D" id="1.20.1540.10">
    <property type="entry name" value="Rhomboid-like"/>
    <property type="match status" value="1"/>
</dbReference>
<evidence type="ECO:0000256" key="2">
    <source>
        <dbReference type="ARBA" id="ARBA00004141"/>
    </source>
</evidence>
<evidence type="ECO:0000256" key="4">
    <source>
        <dbReference type="ARBA" id="ARBA00022670"/>
    </source>
</evidence>
<keyword evidence="4 10" id="KW-0645">Protease</keyword>
<dbReference type="PANTHER" id="PTHR22936">
    <property type="entry name" value="RHOMBOID-RELATED"/>
    <property type="match status" value="1"/>
</dbReference>
<keyword evidence="5 10" id="KW-0812">Transmembrane</keyword>
<proteinExistence type="inferred from homology"/>
<dbReference type="AlphaFoldDB" id="A0A0C9URN1"/>
<keyword evidence="13" id="KW-1185">Reference proteome</keyword>
<protein>
    <recommendedName>
        <fullName evidence="10">Rhomboid-type serine protease</fullName>
        <ecNumber evidence="10">3.4.21.105</ecNumber>
    </recommendedName>
</protein>
<keyword evidence="8 10" id="KW-1133">Transmembrane helix</keyword>
<dbReference type="InterPro" id="IPR022764">
    <property type="entry name" value="Peptidase_S54_rhomboid_dom"/>
</dbReference>
<organism evidence="12 13">
    <name type="scientific">Sphaerobolus stellatus (strain SS14)</name>
    <dbReference type="NCBI Taxonomy" id="990650"/>
    <lineage>
        <taxon>Eukaryota</taxon>
        <taxon>Fungi</taxon>
        <taxon>Dikarya</taxon>
        <taxon>Basidiomycota</taxon>
        <taxon>Agaricomycotina</taxon>
        <taxon>Agaricomycetes</taxon>
        <taxon>Phallomycetidae</taxon>
        <taxon>Geastrales</taxon>
        <taxon>Sphaerobolaceae</taxon>
        <taxon>Sphaerobolus</taxon>
    </lineage>
</organism>
<accession>A0A0C9URN1</accession>
<dbReference type="EMBL" id="KN837111">
    <property type="protein sequence ID" value="KIJ45523.1"/>
    <property type="molecule type" value="Genomic_DNA"/>
</dbReference>
<comment type="catalytic activity">
    <reaction evidence="1 10">
        <text>Cleaves type-1 transmembrane domains using a catalytic dyad composed of serine and histidine that are contributed by different transmembrane domains.</text>
        <dbReference type="EC" id="3.4.21.105"/>
    </reaction>
</comment>
<dbReference type="Pfam" id="PF01694">
    <property type="entry name" value="Rhomboid"/>
    <property type="match status" value="1"/>
</dbReference>
<evidence type="ECO:0000313" key="12">
    <source>
        <dbReference type="EMBL" id="KIJ45523.1"/>
    </source>
</evidence>
<feature type="transmembrane region" description="Helical" evidence="10">
    <location>
        <begin position="232"/>
        <end position="254"/>
    </location>
</feature>
<dbReference type="InterPro" id="IPR035952">
    <property type="entry name" value="Rhomboid-like_sf"/>
</dbReference>
<evidence type="ECO:0000256" key="8">
    <source>
        <dbReference type="ARBA" id="ARBA00022989"/>
    </source>
</evidence>
<dbReference type="EC" id="3.4.21.105" evidence="10"/>
<dbReference type="SUPFAM" id="SSF144091">
    <property type="entry name" value="Rhomboid-like"/>
    <property type="match status" value="1"/>
</dbReference>
<comment type="similarity">
    <text evidence="3 10">Belongs to the peptidase S54 family.</text>
</comment>
<keyword evidence="6 10" id="KW-0378">Hydrolase</keyword>
<name>A0A0C9URN1_SPHS4</name>
<feature type="transmembrane region" description="Helical" evidence="10">
    <location>
        <begin position="201"/>
        <end position="220"/>
    </location>
</feature>
<dbReference type="InterPro" id="IPR002610">
    <property type="entry name" value="Peptidase_S54_rhomboid-like"/>
</dbReference>